<feature type="region of interest" description="Disordered" evidence="1">
    <location>
        <begin position="1"/>
        <end position="36"/>
    </location>
</feature>
<dbReference type="InterPro" id="IPR004401">
    <property type="entry name" value="YbaB/EbfC"/>
</dbReference>
<dbReference type="EMBL" id="SMKX01000011">
    <property type="protein sequence ID" value="TDD61776.1"/>
    <property type="molecule type" value="Genomic_DNA"/>
</dbReference>
<comment type="caution">
    <text evidence="2">The sequence shown here is derived from an EMBL/GenBank/DDBJ whole genome shotgun (WGS) entry which is preliminary data.</text>
</comment>
<feature type="compositionally biased region" description="Low complexity" evidence="1">
    <location>
        <begin position="12"/>
        <end position="21"/>
    </location>
</feature>
<dbReference type="OrthoDB" id="3625992at2"/>
<name>A0A4R4ZTV9_9ACTN</name>
<reference evidence="2 3" key="1">
    <citation type="submission" date="2019-03" db="EMBL/GenBank/DDBJ databases">
        <title>Draft genome sequences of novel Actinobacteria.</title>
        <authorList>
            <person name="Sahin N."/>
            <person name="Ay H."/>
            <person name="Saygin H."/>
        </authorList>
    </citation>
    <scope>NUCLEOTIDE SEQUENCE [LARGE SCALE GENOMIC DNA]</scope>
    <source>
        <strain evidence="2 3">JCM 13523</strain>
    </source>
</reference>
<gene>
    <name evidence="2" type="ORF">E1263_06175</name>
</gene>
<proteinExistence type="predicted"/>
<evidence type="ECO:0000256" key="1">
    <source>
        <dbReference type="SAM" id="MobiDB-lite"/>
    </source>
</evidence>
<dbReference type="InterPro" id="IPR036894">
    <property type="entry name" value="YbaB-like_sf"/>
</dbReference>
<dbReference type="Proteomes" id="UP000295124">
    <property type="component" value="Unassembled WGS sequence"/>
</dbReference>
<dbReference type="SUPFAM" id="SSF82607">
    <property type="entry name" value="YbaB-like"/>
    <property type="match status" value="1"/>
</dbReference>
<keyword evidence="3" id="KW-1185">Reference proteome</keyword>
<dbReference type="Pfam" id="PF02575">
    <property type="entry name" value="YbaB_DNA_bd"/>
    <property type="match status" value="1"/>
</dbReference>
<evidence type="ECO:0000313" key="3">
    <source>
        <dbReference type="Proteomes" id="UP000295124"/>
    </source>
</evidence>
<dbReference type="Gene3D" id="3.30.1310.10">
    <property type="entry name" value="Nucleoid-associated protein YbaB-like domain"/>
    <property type="match status" value="1"/>
</dbReference>
<feature type="region of interest" description="Disordered" evidence="1">
    <location>
        <begin position="130"/>
        <end position="163"/>
    </location>
</feature>
<sequence>MVSRAPGRKRSASSAPAVRRSMWGSGNDRGGAAMAEPVRTGPGLLSDVEQLERQLLAAQEAVAATTATGEAADGLVEATANGRGELTALYLDTRVYREYAPEELAAQIVAAVAMARTNAQQDALATYSAALPGQPAPKGDDLEFGPLLSELERSGNRRTGGAR</sequence>
<protein>
    <submittedName>
        <fullName evidence="2">YbaB/EbfC family DNA-binding protein</fullName>
    </submittedName>
</protein>
<evidence type="ECO:0000313" key="2">
    <source>
        <dbReference type="EMBL" id="TDD61776.1"/>
    </source>
</evidence>
<feature type="compositionally biased region" description="Basic residues" evidence="1">
    <location>
        <begin position="1"/>
        <end position="11"/>
    </location>
</feature>
<organism evidence="2 3">
    <name type="scientific">Kribbella antibiotica</name>
    <dbReference type="NCBI Taxonomy" id="190195"/>
    <lineage>
        <taxon>Bacteria</taxon>
        <taxon>Bacillati</taxon>
        <taxon>Actinomycetota</taxon>
        <taxon>Actinomycetes</taxon>
        <taxon>Propionibacteriales</taxon>
        <taxon>Kribbellaceae</taxon>
        <taxon>Kribbella</taxon>
    </lineage>
</organism>
<keyword evidence="2" id="KW-0238">DNA-binding</keyword>
<accession>A0A4R4ZTV9</accession>
<dbReference type="GO" id="GO:0003677">
    <property type="term" value="F:DNA binding"/>
    <property type="evidence" value="ECO:0007669"/>
    <property type="project" value="UniProtKB-KW"/>
</dbReference>
<dbReference type="AlphaFoldDB" id="A0A4R4ZTV9"/>